<keyword evidence="15" id="KW-0378">Hydrolase</keyword>
<dbReference type="FunFam" id="1.10.3810.10:FF:000003">
    <property type="entry name" value="Penicillin-binding protein 1a"/>
    <property type="match status" value="1"/>
</dbReference>
<evidence type="ECO:0000259" key="32">
    <source>
        <dbReference type="Pfam" id="PF17092"/>
    </source>
</evidence>
<proteinExistence type="inferred from homology"/>
<evidence type="ECO:0000256" key="4">
    <source>
        <dbReference type="ARBA" id="ARBA00007090"/>
    </source>
</evidence>
<protein>
    <recommendedName>
        <fullName evidence="7">Penicillin-binding protein 1A</fullName>
        <ecNumber evidence="25">2.4.99.28</ecNumber>
        <ecNumber evidence="6">3.4.16.4</ecNumber>
    </recommendedName>
</protein>
<dbReference type="GO" id="GO:0071555">
    <property type="term" value="P:cell wall organization"/>
    <property type="evidence" value="ECO:0007669"/>
    <property type="project" value="UniProtKB-KW"/>
</dbReference>
<keyword evidence="9" id="KW-0997">Cell inner membrane</keyword>
<organism evidence="33 34">
    <name type="scientific">Methylobacter tundripaludum</name>
    <dbReference type="NCBI Taxonomy" id="173365"/>
    <lineage>
        <taxon>Bacteria</taxon>
        <taxon>Pseudomonadati</taxon>
        <taxon>Pseudomonadota</taxon>
        <taxon>Gammaproteobacteria</taxon>
        <taxon>Methylococcales</taxon>
        <taxon>Methylococcaceae</taxon>
        <taxon>Methylobacter</taxon>
    </lineage>
</organism>
<feature type="domain" description="Penicillin-binding protein transpeptidase" evidence="30">
    <location>
        <begin position="419"/>
        <end position="675"/>
    </location>
</feature>
<dbReference type="Pfam" id="PF17092">
    <property type="entry name" value="PCB_OB"/>
    <property type="match status" value="1"/>
</dbReference>
<evidence type="ECO:0000256" key="18">
    <source>
        <dbReference type="ARBA" id="ARBA00022984"/>
    </source>
</evidence>
<accession>A0A2S6HHL3</accession>
<keyword evidence="14 29" id="KW-0812">Transmembrane</keyword>
<keyword evidence="23" id="KW-0961">Cell wall biogenesis/degradation</keyword>
<evidence type="ECO:0000256" key="24">
    <source>
        <dbReference type="ARBA" id="ARBA00034000"/>
    </source>
</evidence>
<dbReference type="Pfam" id="PF00912">
    <property type="entry name" value="Transgly"/>
    <property type="match status" value="1"/>
</dbReference>
<dbReference type="Pfam" id="PF00905">
    <property type="entry name" value="Transpeptidase"/>
    <property type="match status" value="1"/>
</dbReference>
<evidence type="ECO:0000256" key="5">
    <source>
        <dbReference type="ARBA" id="ARBA00007739"/>
    </source>
</evidence>
<evidence type="ECO:0000256" key="8">
    <source>
        <dbReference type="ARBA" id="ARBA00022475"/>
    </source>
</evidence>
<evidence type="ECO:0000256" key="1">
    <source>
        <dbReference type="ARBA" id="ARBA00002624"/>
    </source>
</evidence>
<keyword evidence="22" id="KW-0511">Multifunctional enzyme</keyword>
<evidence type="ECO:0000256" key="29">
    <source>
        <dbReference type="SAM" id="Phobius"/>
    </source>
</evidence>
<feature type="compositionally biased region" description="Basic and acidic residues" evidence="28">
    <location>
        <begin position="772"/>
        <end position="781"/>
    </location>
</feature>
<dbReference type="NCBIfam" id="TIGR02074">
    <property type="entry name" value="PBP_1a_fam"/>
    <property type="match status" value="1"/>
</dbReference>
<dbReference type="InterPro" id="IPR031376">
    <property type="entry name" value="PCB_OB"/>
</dbReference>
<evidence type="ECO:0000313" key="34">
    <source>
        <dbReference type="Proteomes" id="UP000240010"/>
    </source>
</evidence>
<evidence type="ECO:0000256" key="11">
    <source>
        <dbReference type="ARBA" id="ARBA00022670"/>
    </source>
</evidence>
<dbReference type="InterPro" id="IPR012338">
    <property type="entry name" value="Beta-lactam/transpept-like"/>
</dbReference>
<dbReference type="GO" id="GO:0046677">
    <property type="term" value="P:response to antibiotic"/>
    <property type="evidence" value="ECO:0007669"/>
    <property type="project" value="UniProtKB-KW"/>
</dbReference>
<evidence type="ECO:0000259" key="30">
    <source>
        <dbReference type="Pfam" id="PF00905"/>
    </source>
</evidence>
<dbReference type="Proteomes" id="UP000240010">
    <property type="component" value="Unassembled WGS sequence"/>
</dbReference>
<dbReference type="Gene3D" id="3.40.710.10">
    <property type="entry name" value="DD-peptidase/beta-lactamase superfamily"/>
    <property type="match status" value="2"/>
</dbReference>
<evidence type="ECO:0000256" key="27">
    <source>
        <dbReference type="ARBA" id="ARBA00060592"/>
    </source>
</evidence>
<evidence type="ECO:0000256" key="21">
    <source>
        <dbReference type="ARBA" id="ARBA00023251"/>
    </source>
</evidence>
<evidence type="ECO:0000256" key="13">
    <source>
        <dbReference type="ARBA" id="ARBA00022679"/>
    </source>
</evidence>
<comment type="function">
    <text evidence="1">Cell wall formation. Synthesis of cross-linked peptidoglycan from the lipid intermediates. The enzyme has a penicillin-insensitive transglycosylase N-terminal domain (formation of linear glycan strands) and a penicillin-sensitive transpeptidase C-terminal domain (cross-linking of the peptide subunits).</text>
</comment>
<evidence type="ECO:0000256" key="3">
    <source>
        <dbReference type="ARBA" id="ARBA00004752"/>
    </source>
</evidence>
<evidence type="ECO:0000256" key="25">
    <source>
        <dbReference type="ARBA" id="ARBA00044770"/>
    </source>
</evidence>
<dbReference type="GO" id="GO:0006508">
    <property type="term" value="P:proteolysis"/>
    <property type="evidence" value="ECO:0007669"/>
    <property type="project" value="UniProtKB-KW"/>
</dbReference>
<name>A0A2S6HHL3_9GAMM</name>
<keyword evidence="17" id="KW-0735">Signal-anchor</keyword>
<keyword evidence="19 29" id="KW-1133">Transmembrane helix</keyword>
<dbReference type="InterPro" id="IPR050396">
    <property type="entry name" value="Glycosyltr_51/Transpeptidase"/>
</dbReference>
<evidence type="ECO:0000256" key="17">
    <source>
        <dbReference type="ARBA" id="ARBA00022968"/>
    </source>
</evidence>
<reference evidence="33 34" key="1">
    <citation type="submission" date="2018-02" db="EMBL/GenBank/DDBJ databases">
        <title>Subsurface microbial communities from deep shales in Ohio and West Virginia, USA.</title>
        <authorList>
            <person name="Wrighton K."/>
        </authorList>
    </citation>
    <scope>NUCLEOTIDE SEQUENCE [LARGE SCALE GENOMIC DNA]</scope>
    <source>
        <strain evidence="33 34">OWC-DMM</strain>
    </source>
</reference>
<comment type="similarity">
    <text evidence="5">In the N-terminal section; belongs to the glycosyltransferase 51 family.</text>
</comment>
<evidence type="ECO:0000256" key="23">
    <source>
        <dbReference type="ARBA" id="ARBA00023316"/>
    </source>
</evidence>
<keyword evidence="13" id="KW-0808">Transferase</keyword>
<dbReference type="GO" id="GO:0009252">
    <property type="term" value="P:peptidoglycan biosynthetic process"/>
    <property type="evidence" value="ECO:0007669"/>
    <property type="project" value="UniProtKB-UniPathway"/>
</dbReference>
<evidence type="ECO:0000313" key="33">
    <source>
        <dbReference type="EMBL" id="PPK76967.1"/>
    </source>
</evidence>
<comment type="catalytic activity">
    <reaction evidence="24">
        <text>Preferential cleavage: (Ac)2-L-Lys-D-Ala-|-D-Ala. Also transpeptidation of peptidyl-alanyl moieties that are N-acyl substituents of D-alanine.</text>
        <dbReference type="EC" id="3.4.16.4"/>
    </reaction>
</comment>
<keyword evidence="8" id="KW-1003">Cell membrane</keyword>
<comment type="catalytic activity">
    <reaction evidence="26">
        <text>[GlcNAc-(1-&gt;4)-Mur2Ac(oyl-L-Ala-gamma-D-Glu-L-Lys-D-Ala-D-Ala)](n)-di-trans,octa-cis-undecaprenyl diphosphate + beta-D-GlcNAc-(1-&gt;4)-Mur2Ac(oyl-L-Ala-gamma-D-Glu-L-Lys-D-Ala-D-Ala)-di-trans,octa-cis-undecaprenyl diphosphate = [GlcNAc-(1-&gt;4)-Mur2Ac(oyl-L-Ala-gamma-D-Glu-L-Lys-D-Ala-D-Ala)](n+1)-di-trans,octa-cis-undecaprenyl diphosphate + di-trans,octa-cis-undecaprenyl diphosphate + H(+)</text>
        <dbReference type="Rhea" id="RHEA:23708"/>
        <dbReference type="Rhea" id="RHEA-COMP:9602"/>
        <dbReference type="Rhea" id="RHEA-COMP:9603"/>
        <dbReference type="ChEBI" id="CHEBI:15378"/>
        <dbReference type="ChEBI" id="CHEBI:58405"/>
        <dbReference type="ChEBI" id="CHEBI:60033"/>
        <dbReference type="ChEBI" id="CHEBI:78435"/>
        <dbReference type="EC" id="2.4.99.28"/>
    </reaction>
</comment>
<dbReference type="EC" id="3.4.16.4" evidence="6"/>
<evidence type="ECO:0000256" key="15">
    <source>
        <dbReference type="ARBA" id="ARBA00022801"/>
    </source>
</evidence>
<evidence type="ECO:0000256" key="6">
    <source>
        <dbReference type="ARBA" id="ARBA00012448"/>
    </source>
</evidence>
<dbReference type="GO" id="GO:0030288">
    <property type="term" value="C:outer membrane-bounded periplasmic space"/>
    <property type="evidence" value="ECO:0007669"/>
    <property type="project" value="TreeGrafter"/>
</dbReference>
<dbReference type="SUPFAM" id="SSF56601">
    <property type="entry name" value="beta-lactamase/transpeptidase-like"/>
    <property type="match status" value="1"/>
</dbReference>
<evidence type="ECO:0000256" key="12">
    <source>
        <dbReference type="ARBA" id="ARBA00022676"/>
    </source>
</evidence>
<dbReference type="InterPro" id="IPR023346">
    <property type="entry name" value="Lysozyme-like_dom_sf"/>
</dbReference>
<comment type="pathway">
    <text evidence="27">Glycan biosynthesis.</text>
</comment>
<feature type="transmembrane region" description="Helical" evidence="29">
    <location>
        <begin position="12"/>
        <end position="33"/>
    </location>
</feature>
<dbReference type="SUPFAM" id="SSF53955">
    <property type="entry name" value="Lysozyme-like"/>
    <property type="match status" value="1"/>
</dbReference>
<keyword evidence="16" id="KW-0133">Cell shape</keyword>
<keyword evidence="11" id="KW-0645">Protease</keyword>
<dbReference type="GO" id="GO:0008955">
    <property type="term" value="F:peptidoglycan glycosyltransferase activity"/>
    <property type="evidence" value="ECO:0007669"/>
    <property type="project" value="UniProtKB-EC"/>
</dbReference>
<evidence type="ECO:0000256" key="14">
    <source>
        <dbReference type="ARBA" id="ARBA00022692"/>
    </source>
</evidence>
<comment type="pathway">
    <text evidence="3">Cell wall biogenesis; peptidoglycan biosynthesis.</text>
</comment>
<dbReference type="InterPro" id="IPR036950">
    <property type="entry name" value="PBP_transglycosylase"/>
</dbReference>
<evidence type="ECO:0000256" key="16">
    <source>
        <dbReference type="ARBA" id="ARBA00022960"/>
    </source>
</evidence>
<dbReference type="PANTHER" id="PTHR32282:SF27">
    <property type="entry name" value="PENICILLIN-BINDING PROTEIN 1A"/>
    <property type="match status" value="1"/>
</dbReference>
<dbReference type="EC" id="2.4.99.28" evidence="25"/>
<evidence type="ECO:0000256" key="2">
    <source>
        <dbReference type="ARBA" id="ARBA00004249"/>
    </source>
</evidence>
<evidence type="ECO:0000259" key="31">
    <source>
        <dbReference type="Pfam" id="PF00912"/>
    </source>
</evidence>
<comment type="similarity">
    <text evidence="4">In the C-terminal section; belongs to the transpeptidase family.</text>
</comment>
<gene>
    <name evidence="33" type="ORF">B0F87_10272</name>
</gene>
<dbReference type="InterPro" id="IPR001264">
    <property type="entry name" value="Glyco_trans_51"/>
</dbReference>
<dbReference type="EMBL" id="PTIZ01000002">
    <property type="protein sequence ID" value="PPK76967.1"/>
    <property type="molecule type" value="Genomic_DNA"/>
</dbReference>
<keyword evidence="20 29" id="KW-0472">Membrane</keyword>
<feature type="domain" description="Penicillin-binding protein OB-like" evidence="32">
    <location>
        <begin position="347"/>
        <end position="417"/>
    </location>
</feature>
<dbReference type="UniPathway" id="UPA00219"/>
<dbReference type="GO" id="GO:0008360">
    <property type="term" value="P:regulation of cell shape"/>
    <property type="evidence" value="ECO:0007669"/>
    <property type="project" value="UniProtKB-KW"/>
</dbReference>
<dbReference type="GO" id="GO:0008658">
    <property type="term" value="F:penicillin binding"/>
    <property type="evidence" value="ECO:0007669"/>
    <property type="project" value="InterPro"/>
</dbReference>
<evidence type="ECO:0000256" key="9">
    <source>
        <dbReference type="ARBA" id="ARBA00022519"/>
    </source>
</evidence>
<feature type="region of interest" description="Disordered" evidence="28">
    <location>
        <begin position="761"/>
        <end position="781"/>
    </location>
</feature>
<feature type="domain" description="Glycosyl transferase family 51" evidence="31">
    <location>
        <begin position="64"/>
        <end position="236"/>
    </location>
</feature>
<comment type="caution">
    <text evidence="33">The sequence shown here is derived from an EMBL/GenBank/DDBJ whole genome shotgun (WGS) entry which is preliminary data.</text>
</comment>
<dbReference type="InterPro" id="IPR001460">
    <property type="entry name" value="PCN-bd_Tpept"/>
</dbReference>
<dbReference type="GO" id="GO:0009002">
    <property type="term" value="F:serine-type D-Ala-D-Ala carboxypeptidase activity"/>
    <property type="evidence" value="ECO:0007669"/>
    <property type="project" value="UniProtKB-EC"/>
</dbReference>
<keyword evidence="10" id="KW-0121">Carboxypeptidase</keyword>
<keyword evidence="12" id="KW-0328">Glycosyltransferase</keyword>
<dbReference type="Gene3D" id="1.10.3810.10">
    <property type="entry name" value="Biosynthetic peptidoglycan transglycosylase-like"/>
    <property type="match status" value="1"/>
</dbReference>
<evidence type="ECO:0000256" key="22">
    <source>
        <dbReference type="ARBA" id="ARBA00023268"/>
    </source>
</evidence>
<keyword evidence="18" id="KW-0573">Peptidoglycan synthesis</keyword>
<comment type="subcellular location">
    <subcellularLocation>
        <location evidence="2">Cell inner membrane</location>
        <topology evidence="2">Single-pass type II membrane protein</topology>
    </subcellularLocation>
</comment>
<dbReference type="PANTHER" id="PTHR32282">
    <property type="entry name" value="BINDING PROTEIN TRANSPEPTIDASE, PUTATIVE-RELATED"/>
    <property type="match status" value="1"/>
</dbReference>
<evidence type="ECO:0000256" key="19">
    <source>
        <dbReference type="ARBA" id="ARBA00022989"/>
    </source>
</evidence>
<evidence type="ECO:0000256" key="20">
    <source>
        <dbReference type="ARBA" id="ARBA00023136"/>
    </source>
</evidence>
<evidence type="ECO:0000256" key="28">
    <source>
        <dbReference type="SAM" id="MobiDB-lite"/>
    </source>
</evidence>
<evidence type="ECO:0000256" key="10">
    <source>
        <dbReference type="ARBA" id="ARBA00022645"/>
    </source>
</evidence>
<dbReference type="RefSeq" id="WP_104427742.1">
    <property type="nucleotide sequence ID" value="NZ_PTIZ01000002.1"/>
</dbReference>
<evidence type="ECO:0000256" key="7">
    <source>
        <dbReference type="ARBA" id="ARBA00018638"/>
    </source>
</evidence>
<keyword evidence="21" id="KW-0046">Antibiotic resistance</keyword>
<evidence type="ECO:0000256" key="26">
    <source>
        <dbReference type="ARBA" id="ARBA00049902"/>
    </source>
</evidence>
<dbReference type="AlphaFoldDB" id="A0A2S6HHL3"/>
<sequence>MAKKTLSGQILKWFAIFFTTITLGSATSGYFLYNKLSADLPDVKTLHNVQYQTPLSIYSKDNLLIAQFGEKKRTPVNIEEVPQQLINAFIAAEDDSFYEHPGVDFKGLIRAGLQLALTGKKKQGGSTITMQVTRNFLLSNEKTYTRKLKEIMLALKIEHEYPKNKIMELYLNQIFMGHRAYGVAAAAQVYYGKSLSELSLAEHAMIAGLPKAPSIYNPITNQARAIERRNYVLHRMLELNHITQQEYADASRQPSTAKLQSVTPEISALYLAEMVRQKIFELYGEQAYTSGFKVYTTINGTLQTTANQALTDTLHAYDERHGYRHSRINKTSDFSPANAPGLLPVGELPVIGDTLPATVLRVKNNLVTARLQDSTLLIEIPWENIKWAGNTTLRTGEIIRVRQLPNNTWALTQVPEAEGAFVSLNPVNGAILALTGGFDFYRNKYNRATQSKRQPGSGFKPIIYTTALEQGYTAASLINDAPIVIDNPGQENEWRPENYNKKFYGPTSIRSAITHSRNIISIRLLKEMGVEKAVATALRFGFTEEQIPKTLSLALGSGYATPLQMARVYATFANGGFLVKPYFIERIESNEGEIIYQAKPKIACPTCDSNQELNRNYAPRIITPQICFLMNSLLRDVVQHGTATGAKILGRQDLAGKTGTTNEQRDAWFNGYTQSNVATAWIGFDDFSPLGNSETGGVAALPMWIEFMRVALKDTPETPLEMPEGIVKAFISPETGLLTAATNKGGIWEYFQADRVPTRFASGDSATDAGQSDEKPTENLF</sequence>
<dbReference type="GO" id="GO:0005886">
    <property type="term" value="C:plasma membrane"/>
    <property type="evidence" value="ECO:0007669"/>
    <property type="project" value="UniProtKB-SubCell"/>
</dbReference>